<evidence type="ECO:0000256" key="1">
    <source>
        <dbReference type="ARBA" id="ARBA00009005"/>
    </source>
</evidence>
<dbReference type="Pfam" id="PF00656">
    <property type="entry name" value="Peptidase_C14"/>
    <property type="match status" value="1"/>
</dbReference>
<dbReference type="PANTHER" id="PTHR48104">
    <property type="entry name" value="METACASPASE-4"/>
    <property type="match status" value="1"/>
</dbReference>
<name>A0A1W5CZ48_9LECA</name>
<dbReference type="GO" id="GO:0005737">
    <property type="term" value="C:cytoplasm"/>
    <property type="evidence" value="ECO:0007669"/>
    <property type="project" value="TreeGrafter"/>
</dbReference>
<feature type="domain" description="Peptidase C14 caspase" evidence="2">
    <location>
        <begin position="10"/>
        <end position="288"/>
    </location>
</feature>
<dbReference type="GO" id="GO:0004197">
    <property type="term" value="F:cysteine-type endopeptidase activity"/>
    <property type="evidence" value="ECO:0007669"/>
    <property type="project" value="InterPro"/>
</dbReference>
<reference evidence="4" key="1">
    <citation type="submission" date="2017-03" db="EMBL/GenBank/DDBJ databases">
        <authorList>
            <person name="Sharma R."/>
            <person name="Thines M."/>
        </authorList>
    </citation>
    <scope>NUCLEOTIDE SEQUENCE [LARGE SCALE GENOMIC DNA]</scope>
</reference>
<dbReference type="Gene3D" id="3.40.50.1460">
    <property type="match status" value="1"/>
</dbReference>
<protein>
    <submittedName>
        <fullName evidence="3">Peptidase C14, caspase domain</fullName>
    </submittedName>
</protein>
<dbReference type="InterPro" id="IPR050452">
    <property type="entry name" value="Metacaspase"/>
</dbReference>
<evidence type="ECO:0000313" key="3">
    <source>
        <dbReference type="EMBL" id="SLM36040.1"/>
    </source>
</evidence>
<dbReference type="InterPro" id="IPR011600">
    <property type="entry name" value="Pept_C14_caspase"/>
</dbReference>
<dbReference type="Proteomes" id="UP000192927">
    <property type="component" value="Unassembled WGS sequence"/>
</dbReference>
<accession>A0A1W5CZ48</accession>
<evidence type="ECO:0000313" key="4">
    <source>
        <dbReference type="Proteomes" id="UP000192927"/>
    </source>
</evidence>
<dbReference type="GO" id="GO:0006508">
    <property type="term" value="P:proteolysis"/>
    <property type="evidence" value="ECO:0007669"/>
    <property type="project" value="InterPro"/>
</dbReference>
<dbReference type="AlphaFoldDB" id="A0A1W5CZ48"/>
<evidence type="ECO:0000259" key="2">
    <source>
        <dbReference type="Pfam" id="PF00656"/>
    </source>
</evidence>
<proteinExistence type="inferred from homology"/>
<organism evidence="3 4">
    <name type="scientific">Lasallia pustulata</name>
    <dbReference type="NCBI Taxonomy" id="136370"/>
    <lineage>
        <taxon>Eukaryota</taxon>
        <taxon>Fungi</taxon>
        <taxon>Dikarya</taxon>
        <taxon>Ascomycota</taxon>
        <taxon>Pezizomycotina</taxon>
        <taxon>Lecanoromycetes</taxon>
        <taxon>OSLEUM clade</taxon>
        <taxon>Umbilicariomycetidae</taxon>
        <taxon>Umbilicariales</taxon>
        <taxon>Umbilicariaceae</taxon>
        <taxon>Lasallia</taxon>
    </lineage>
</organism>
<dbReference type="EMBL" id="FWEW01000869">
    <property type="protein sequence ID" value="SLM36040.1"/>
    <property type="molecule type" value="Genomic_DNA"/>
</dbReference>
<sequence>MDGVSAVKDHWAVLIGINFYMTPSKSLKGCVRDVRIIEQYLKSTETPVHIDVLTASTPSDINSCHPTEKPGLWPTYENVTSSLKRITDESKPGDFVYIHYSGHGTRKQSTSSEHSNKDTGDLALVLFHPDGSRYLYGLELACQLKEMVNKGLLVTLVLDCCFSGSVVRHGHRENTGIRTIPYDAATDAAYSQESRTTIGHQVGFDTLRDAHKLPDWLVNPDGYIVIAACGPHETAQELILGENIRAGALSYFLVRALTSLGRGTQIPIQSLYQHLRIKFHAHWPRQTPMRYGNKKLFFFGKLRLEVGTAFISVFRRQVDNVLCLGAGLAHGVEKDDEYVIYPFKRSEDVSNNTNQAPAKVRVDTVRGLTSDLVETDPTSTTIEVKTGSTARPLTHLRHQKISVQLMANIGDEAQWMATAKRARFLDLSTEDTEGQSSLFNIGRNERNDYIILDESYHKIFNLPTMLHNRKGALDHVVNILEHLATFKYVEGMENRIPKVSFEESFTIYLRDAVGNDLEAGGFLDINHGGKLGLTLQNLGEKPLYLAVFDLGPSWQIEDLLSESGDGDFMVVPPKNDEKAHTGKIEISLQMTVPESFRNQDRHQCEDIIKFFITSKSTSFTPLLLPKLSTSTGYLDRPIRGDHNQLSRFLSGLNTSFRGAEDGTSDEEWTTRNFVVRTVA</sequence>
<dbReference type="PANTHER" id="PTHR48104:SF30">
    <property type="entry name" value="METACASPASE-1"/>
    <property type="match status" value="1"/>
</dbReference>
<comment type="similarity">
    <text evidence="1">Belongs to the peptidase C14B family.</text>
</comment>
<keyword evidence="4" id="KW-1185">Reference proteome</keyword>